<evidence type="ECO:0000313" key="3">
    <source>
        <dbReference type="Proteomes" id="UP001215827"/>
    </source>
</evidence>
<evidence type="ECO:0000256" key="1">
    <source>
        <dbReference type="SAM" id="SignalP"/>
    </source>
</evidence>
<keyword evidence="3" id="KW-1185">Reference proteome</keyword>
<sequence length="98" mass="11074">MKKALVMLGAGVVSFLVVFAFTTRDEIGAEVANRLDSDFTKQCVARAQFPPQVEDYAEEICDCMKAEFDERELAITDAFGSQRGEMQRITQECVQEWI</sequence>
<dbReference type="RefSeq" id="WP_278015466.1">
    <property type="nucleotide sequence ID" value="NZ_CP121106.1"/>
</dbReference>
<keyword evidence="1" id="KW-0732">Signal</keyword>
<name>A0ABY8FR44_9SPHN</name>
<reference evidence="2 3" key="1">
    <citation type="submission" date="2023-03" db="EMBL/GenBank/DDBJ databases">
        <title>Altererythrobacter sp. CAU 1644 isolated from sand.</title>
        <authorList>
            <person name="Kim W."/>
        </authorList>
    </citation>
    <scope>NUCLEOTIDE SEQUENCE [LARGE SCALE GENOMIC DNA]</scope>
    <source>
        <strain evidence="2 3">CAU 1644</strain>
    </source>
</reference>
<dbReference type="Proteomes" id="UP001215827">
    <property type="component" value="Chromosome"/>
</dbReference>
<feature type="signal peptide" evidence="1">
    <location>
        <begin position="1"/>
        <end position="20"/>
    </location>
</feature>
<feature type="chain" id="PRO_5046251438" evidence="1">
    <location>
        <begin position="21"/>
        <end position="98"/>
    </location>
</feature>
<protein>
    <submittedName>
        <fullName evidence="2">Uncharacterized protein</fullName>
    </submittedName>
</protein>
<evidence type="ECO:0000313" key="2">
    <source>
        <dbReference type="EMBL" id="WFL76705.1"/>
    </source>
</evidence>
<dbReference type="EMBL" id="CP121106">
    <property type="protein sequence ID" value="WFL76705.1"/>
    <property type="molecule type" value="Genomic_DNA"/>
</dbReference>
<gene>
    <name evidence="2" type="ORF">P7228_11945</name>
</gene>
<proteinExistence type="predicted"/>
<organism evidence="2 3">
    <name type="scientific">Altererythrobacter arenosus</name>
    <dbReference type="NCBI Taxonomy" id="3032592"/>
    <lineage>
        <taxon>Bacteria</taxon>
        <taxon>Pseudomonadati</taxon>
        <taxon>Pseudomonadota</taxon>
        <taxon>Alphaproteobacteria</taxon>
        <taxon>Sphingomonadales</taxon>
        <taxon>Erythrobacteraceae</taxon>
        <taxon>Altererythrobacter</taxon>
    </lineage>
</organism>
<accession>A0ABY8FR44</accession>